<evidence type="ECO:0000256" key="8">
    <source>
        <dbReference type="ARBA" id="ARBA00022729"/>
    </source>
</evidence>
<dbReference type="PANTHER" id="PTHR30535">
    <property type="entry name" value="VITAMIN B12-BINDING PROTEIN"/>
    <property type="match status" value="1"/>
</dbReference>
<evidence type="ECO:0000256" key="11">
    <source>
        <dbReference type="ARBA" id="ARBA00023139"/>
    </source>
</evidence>
<dbReference type="Pfam" id="PF01497">
    <property type="entry name" value="Peripla_BP_2"/>
    <property type="match status" value="1"/>
</dbReference>
<dbReference type="InterPro" id="IPR002491">
    <property type="entry name" value="ABC_transptr_periplasmic_BD"/>
</dbReference>
<dbReference type="InterPro" id="IPR054828">
    <property type="entry name" value="Vit_B12_bind_prot"/>
</dbReference>
<evidence type="ECO:0000256" key="12">
    <source>
        <dbReference type="ARBA" id="ARBA00023288"/>
    </source>
</evidence>
<dbReference type="SUPFAM" id="SSF53807">
    <property type="entry name" value="Helical backbone' metal receptor"/>
    <property type="match status" value="1"/>
</dbReference>
<dbReference type="PROSITE" id="PS50983">
    <property type="entry name" value="FE_B12_PBP"/>
    <property type="match status" value="1"/>
</dbReference>
<dbReference type="GO" id="GO:0071281">
    <property type="term" value="P:cellular response to iron ion"/>
    <property type="evidence" value="ECO:0007669"/>
    <property type="project" value="TreeGrafter"/>
</dbReference>
<evidence type="ECO:0000256" key="3">
    <source>
        <dbReference type="ARBA" id="ARBA00015862"/>
    </source>
</evidence>
<protein>
    <recommendedName>
        <fullName evidence="3">High-affinity heme uptake system protein IsdE</fullName>
    </recommendedName>
    <alternativeName>
        <fullName evidence="14">Iron-regulated surface determinant protein E</fullName>
    </alternativeName>
    <alternativeName>
        <fullName evidence="13">Staphylococcal iron-regulated protein F</fullName>
    </alternativeName>
</protein>
<name>A0A0R1U5D9_9LACO</name>
<evidence type="ECO:0000259" key="15">
    <source>
        <dbReference type="PROSITE" id="PS50983"/>
    </source>
</evidence>
<evidence type="ECO:0000313" key="16">
    <source>
        <dbReference type="EMBL" id="KRL88441.1"/>
    </source>
</evidence>
<accession>A0A0R1U5D9</accession>
<evidence type="ECO:0000256" key="4">
    <source>
        <dbReference type="ARBA" id="ARBA00022448"/>
    </source>
</evidence>
<reference evidence="16 17" key="1">
    <citation type="journal article" date="2015" name="Genome Announc.">
        <title>Expanding the biotechnology potential of lactobacilli through comparative genomics of 213 strains and associated genera.</title>
        <authorList>
            <person name="Sun Z."/>
            <person name="Harris H.M."/>
            <person name="McCann A."/>
            <person name="Guo C."/>
            <person name="Argimon S."/>
            <person name="Zhang W."/>
            <person name="Yang X."/>
            <person name="Jeffery I.B."/>
            <person name="Cooney J.C."/>
            <person name="Kagawa T.F."/>
            <person name="Liu W."/>
            <person name="Song Y."/>
            <person name="Salvetti E."/>
            <person name="Wrobel A."/>
            <person name="Rasinkangas P."/>
            <person name="Parkhill J."/>
            <person name="Rea M.C."/>
            <person name="O'Sullivan O."/>
            <person name="Ritari J."/>
            <person name="Douillard F.P."/>
            <person name="Paul Ross R."/>
            <person name="Yang R."/>
            <person name="Briner A.E."/>
            <person name="Felis G.E."/>
            <person name="de Vos W.M."/>
            <person name="Barrangou R."/>
            <person name="Klaenhammer T.R."/>
            <person name="Caufield P.W."/>
            <person name="Cui Y."/>
            <person name="Zhang H."/>
            <person name="O'Toole P.W."/>
        </authorList>
    </citation>
    <scope>NUCLEOTIDE SEQUENCE [LARGE SCALE GENOMIC DNA]</scope>
    <source>
        <strain evidence="16 17">DSM 15946</strain>
    </source>
</reference>
<comment type="similarity">
    <text evidence="2">Belongs to the bacterial solute-binding protein 8 family.</text>
</comment>
<evidence type="ECO:0000256" key="9">
    <source>
        <dbReference type="ARBA" id="ARBA00023004"/>
    </source>
</evidence>
<keyword evidence="6" id="KW-0349">Heme</keyword>
<evidence type="ECO:0000256" key="7">
    <source>
        <dbReference type="ARBA" id="ARBA00022723"/>
    </source>
</evidence>
<organism evidence="16 17">
    <name type="scientific">Limosilactobacillus ingluviei DSM 15946</name>
    <dbReference type="NCBI Taxonomy" id="1423760"/>
    <lineage>
        <taxon>Bacteria</taxon>
        <taxon>Bacillati</taxon>
        <taxon>Bacillota</taxon>
        <taxon>Bacilli</taxon>
        <taxon>Lactobacillales</taxon>
        <taxon>Lactobacillaceae</taxon>
        <taxon>Limosilactobacillus</taxon>
    </lineage>
</organism>
<keyword evidence="12" id="KW-0449">Lipoprotein</keyword>
<keyword evidence="4" id="KW-0813">Transport</keyword>
<evidence type="ECO:0000256" key="6">
    <source>
        <dbReference type="ARBA" id="ARBA00022617"/>
    </source>
</evidence>
<evidence type="ECO:0000256" key="13">
    <source>
        <dbReference type="ARBA" id="ARBA00031148"/>
    </source>
</evidence>
<evidence type="ECO:0000256" key="14">
    <source>
        <dbReference type="ARBA" id="ARBA00031463"/>
    </source>
</evidence>
<keyword evidence="9" id="KW-0408">Iron</keyword>
<dbReference type="Gene3D" id="3.40.50.1980">
    <property type="entry name" value="Nitrogenase molybdenum iron protein domain"/>
    <property type="match status" value="2"/>
</dbReference>
<dbReference type="GO" id="GO:0020037">
    <property type="term" value="F:heme binding"/>
    <property type="evidence" value="ECO:0007669"/>
    <property type="project" value="InterPro"/>
</dbReference>
<dbReference type="InterPro" id="IPR050902">
    <property type="entry name" value="ABC_Transporter_SBP"/>
</dbReference>
<evidence type="ECO:0000256" key="1">
    <source>
        <dbReference type="ARBA" id="ARBA00001970"/>
    </source>
</evidence>
<gene>
    <name evidence="16" type="ORF">FC43_GL000385</name>
</gene>
<dbReference type="InterPro" id="IPR019957">
    <property type="entry name" value="ABC_transptr_haem-bd_IsdE"/>
</dbReference>
<dbReference type="AlphaFoldDB" id="A0A0R1U5D9"/>
<keyword evidence="7" id="KW-0479">Metal-binding</keyword>
<keyword evidence="5" id="KW-1003">Cell membrane</keyword>
<dbReference type="NCBIfam" id="NF038402">
    <property type="entry name" value="TroA_like"/>
    <property type="match status" value="1"/>
</dbReference>
<dbReference type="PANTHER" id="PTHR30535:SF36">
    <property type="entry name" value="HIGH-AFFINITY HEME UPTAKE SYSTEM PROTEIN ISDE"/>
    <property type="match status" value="1"/>
</dbReference>
<proteinExistence type="inferred from homology"/>
<dbReference type="PATRIC" id="fig|1423760.3.peg.404"/>
<dbReference type="NCBIfam" id="TIGR03659">
    <property type="entry name" value="IsdE"/>
    <property type="match status" value="1"/>
</dbReference>
<comment type="cofactor">
    <cofactor evidence="1">
        <name>heme b</name>
        <dbReference type="ChEBI" id="CHEBI:60344"/>
    </cofactor>
</comment>
<dbReference type="GO" id="GO:0016020">
    <property type="term" value="C:membrane"/>
    <property type="evidence" value="ECO:0007669"/>
    <property type="project" value="InterPro"/>
</dbReference>
<keyword evidence="11" id="KW-0564">Palmitate</keyword>
<dbReference type="GO" id="GO:0046872">
    <property type="term" value="F:metal ion binding"/>
    <property type="evidence" value="ECO:0007669"/>
    <property type="project" value="UniProtKB-KW"/>
</dbReference>
<evidence type="ECO:0000256" key="5">
    <source>
        <dbReference type="ARBA" id="ARBA00022475"/>
    </source>
</evidence>
<evidence type="ECO:0000313" key="17">
    <source>
        <dbReference type="Proteomes" id="UP000050816"/>
    </source>
</evidence>
<dbReference type="GO" id="GO:0015886">
    <property type="term" value="P:heme transport"/>
    <property type="evidence" value="ECO:0007669"/>
    <property type="project" value="InterPro"/>
</dbReference>
<keyword evidence="10" id="KW-0472">Membrane</keyword>
<comment type="caution">
    <text evidence="16">The sequence shown here is derived from an EMBL/GenBank/DDBJ whole genome shotgun (WGS) entry which is preliminary data.</text>
</comment>
<evidence type="ECO:0000256" key="10">
    <source>
        <dbReference type="ARBA" id="ARBA00023136"/>
    </source>
</evidence>
<sequence length="305" mass="33654">MHHQPFSQGGFFMHARKRLIIILLSLLVLIGGTAAGVRYFVNRQVADRQRLVVTTVAIAQIFDKLDINLVGVPTTAQTLPARYQHTAKVGGAMNPSVEKIAALNPSKVYAVSTLKDEYSSAFKAQSVPVTYLKLDTVAQLKTTLRQLGHEYYRTRQANAQIKKINAAIQAAKARRHGAKPQVLVLMGMPGAGYLIATDHSYVGDLVRLAGGQNVYASHGQAYLSPSNETLATKHPDVILRLAHAMPSVTVPQFNKEFQDNPVWAKMPAVKNHRVYDLKQPTFNASANMKVPQALHQVSLWLYPKK</sequence>
<feature type="domain" description="Fe/B12 periplasmic-binding" evidence="15">
    <location>
        <begin position="50"/>
        <end position="305"/>
    </location>
</feature>
<dbReference type="Proteomes" id="UP000050816">
    <property type="component" value="Unassembled WGS sequence"/>
</dbReference>
<keyword evidence="8" id="KW-0732">Signal</keyword>
<dbReference type="EMBL" id="AZFK01000077">
    <property type="protein sequence ID" value="KRL88441.1"/>
    <property type="molecule type" value="Genomic_DNA"/>
</dbReference>
<evidence type="ECO:0000256" key="2">
    <source>
        <dbReference type="ARBA" id="ARBA00008814"/>
    </source>
</evidence>